<sequence length="533" mass="60331">MPYEVKKDQRLAPVCRRCPLDIETCDNTIAPQTAISSWFSDIKLKKRGFSKRTWPRQFQDIQVVDESCPYMKVKLLQFYANYRPAYYGTWRKKSNTICGRNPFKTDLVFFDYDVESDDEWEEEEPGEDIDHSEGEDNDNDNDNDNEQEDDDDEDDGFLVPHGYLSDDEGADREDENSDANKVRMEAQQQAFHAEMKRKCIQLKPVMFGCHWSDQMTDNSPGLDYLLKFKVICNEVLPVSTSYTLTECSSPDADLTDKRMTTSKAVPDEAFPDLVRLLHGNRHGIKKLVMEFREYWRLRTDKKQSDGSIGAPGNTQADQTCAESTVASETPDELAYAISKRQLEKTITAIATREKRTEYTSWYVSADALKKYSLPEPSLPNDWEHLTISKATRRPKKEPKLTKPSPSIAKFTRHMSPESVLKSVIAEGPRTPVLNRGILNFVRKRSSEGHSPLSAVTASPKAHPLPPSTNEIAPDLAVQRKMGILPFTRMKLPVAVQPTGSLRDDLGQKSPKESGTPHMISMSGTTSDTCIVLD</sequence>
<protein>
    <submittedName>
        <fullName evidence="9">Chromatin assembly factor 1 subunit A-A-like</fullName>
    </submittedName>
</protein>
<feature type="domain" description="Chromatin assembly factor 1 subunit A dimerization" evidence="6">
    <location>
        <begin position="74"/>
        <end position="145"/>
    </location>
</feature>
<evidence type="ECO:0000256" key="5">
    <source>
        <dbReference type="SAM" id="MobiDB-lite"/>
    </source>
</evidence>
<dbReference type="PANTHER" id="PTHR15272">
    <property type="entry name" value="CHROMATIN ASSEMBLY FACTOR 1 SUBUNIT A CAF-1 SUBUNIT A"/>
    <property type="match status" value="1"/>
</dbReference>
<comment type="subcellular location">
    <subcellularLocation>
        <location evidence="1">Nucleus</location>
    </subcellularLocation>
</comment>
<evidence type="ECO:0000313" key="9">
    <source>
        <dbReference type="RefSeq" id="XP_014673912.1"/>
    </source>
</evidence>
<dbReference type="Pfam" id="PF15539">
    <property type="entry name" value="CAF1-p150_C2"/>
    <property type="match status" value="1"/>
</dbReference>
<dbReference type="GeneID" id="106814137"/>
<feature type="region of interest" description="Disordered" evidence="5">
    <location>
        <begin position="497"/>
        <end position="527"/>
    </location>
</feature>
<evidence type="ECO:0000256" key="2">
    <source>
        <dbReference type="ARBA" id="ARBA00022763"/>
    </source>
</evidence>
<feature type="compositionally biased region" description="Acidic residues" evidence="5">
    <location>
        <begin position="135"/>
        <end position="156"/>
    </location>
</feature>
<dbReference type="Proteomes" id="UP000695022">
    <property type="component" value="Unplaced"/>
</dbReference>
<organism evidence="8 9">
    <name type="scientific">Priapulus caudatus</name>
    <name type="common">Priapulid worm</name>
    <dbReference type="NCBI Taxonomy" id="37621"/>
    <lineage>
        <taxon>Eukaryota</taxon>
        <taxon>Metazoa</taxon>
        <taxon>Ecdysozoa</taxon>
        <taxon>Scalidophora</taxon>
        <taxon>Priapulida</taxon>
        <taxon>Priapulimorpha</taxon>
        <taxon>Priapulimorphida</taxon>
        <taxon>Priapulidae</taxon>
        <taxon>Priapulus</taxon>
    </lineage>
</organism>
<evidence type="ECO:0000259" key="6">
    <source>
        <dbReference type="Pfam" id="PF12253"/>
    </source>
</evidence>
<evidence type="ECO:0000256" key="4">
    <source>
        <dbReference type="ARBA" id="ARBA00023242"/>
    </source>
</evidence>
<accession>A0ABM1ENZ1</accession>
<keyword evidence="3" id="KW-0234">DNA repair</keyword>
<dbReference type="PANTHER" id="PTHR15272:SF0">
    <property type="entry name" value="CHROMATIN ASSEMBLY FACTOR 1 SUBUNIT A"/>
    <property type="match status" value="1"/>
</dbReference>
<feature type="compositionally biased region" description="Polar residues" evidence="5">
    <location>
        <begin position="312"/>
        <end position="325"/>
    </location>
</feature>
<evidence type="ECO:0000313" key="8">
    <source>
        <dbReference type="Proteomes" id="UP000695022"/>
    </source>
</evidence>
<keyword evidence="2" id="KW-0227">DNA damage</keyword>
<dbReference type="InterPro" id="IPR029105">
    <property type="entry name" value="CAF1-p150_C2"/>
</dbReference>
<feature type="region of interest" description="Disordered" evidence="5">
    <location>
        <begin position="448"/>
        <end position="470"/>
    </location>
</feature>
<feature type="compositionally biased region" description="Acidic residues" evidence="5">
    <location>
        <begin position="116"/>
        <end position="127"/>
    </location>
</feature>
<evidence type="ECO:0000256" key="3">
    <source>
        <dbReference type="ARBA" id="ARBA00023204"/>
    </source>
</evidence>
<feature type="compositionally biased region" description="Acidic residues" evidence="5">
    <location>
        <begin position="165"/>
        <end position="177"/>
    </location>
</feature>
<name>A0ABM1ENZ1_PRICU</name>
<feature type="domain" description="Chromatin assembly factor 1 subunit p150 C-terminal" evidence="7">
    <location>
        <begin position="191"/>
        <end position="392"/>
    </location>
</feature>
<dbReference type="RefSeq" id="XP_014673912.1">
    <property type="nucleotide sequence ID" value="XM_014818426.1"/>
</dbReference>
<dbReference type="InterPro" id="IPR022043">
    <property type="entry name" value="CAF1A_DD"/>
</dbReference>
<evidence type="ECO:0000256" key="1">
    <source>
        <dbReference type="ARBA" id="ARBA00004123"/>
    </source>
</evidence>
<proteinExistence type="predicted"/>
<reference evidence="9" key="1">
    <citation type="submission" date="2025-08" db="UniProtKB">
        <authorList>
            <consortium name="RefSeq"/>
        </authorList>
    </citation>
    <scope>IDENTIFICATION</scope>
</reference>
<gene>
    <name evidence="9" type="primary">LOC106814137</name>
</gene>
<dbReference type="Pfam" id="PF12253">
    <property type="entry name" value="CAF1A_dimeriz"/>
    <property type="match status" value="1"/>
</dbReference>
<keyword evidence="4" id="KW-0539">Nucleus</keyword>
<keyword evidence="8" id="KW-1185">Reference proteome</keyword>
<feature type="region of interest" description="Disordered" evidence="5">
    <location>
        <begin position="302"/>
        <end position="325"/>
    </location>
</feature>
<feature type="region of interest" description="Disordered" evidence="5">
    <location>
        <begin position="116"/>
        <end position="179"/>
    </location>
</feature>
<feature type="compositionally biased region" description="Basic and acidic residues" evidence="5">
    <location>
        <begin position="501"/>
        <end position="511"/>
    </location>
</feature>
<evidence type="ECO:0000259" key="7">
    <source>
        <dbReference type="Pfam" id="PF15539"/>
    </source>
</evidence>